<feature type="region of interest" description="Disordered" evidence="1">
    <location>
        <begin position="1"/>
        <end position="21"/>
    </location>
</feature>
<name>A0A1U9LD37_9PROT</name>
<dbReference type="Proteomes" id="UP000189055">
    <property type="component" value="Chromosome"/>
</dbReference>
<accession>A0A1U9LD37</accession>
<dbReference type="AlphaFoldDB" id="A0A1U9LD37"/>
<proteinExistence type="predicted"/>
<evidence type="ECO:0000256" key="1">
    <source>
        <dbReference type="SAM" id="MobiDB-lite"/>
    </source>
</evidence>
<dbReference type="KEGG" id="aper:A0U91_04455"/>
<organism evidence="2 3">
    <name type="scientific">Acetobacter persici</name>
    <dbReference type="NCBI Taxonomy" id="1076596"/>
    <lineage>
        <taxon>Bacteria</taxon>
        <taxon>Pseudomonadati</taxon>
        <taxon>Pseudomonadota</taxon>
        <taxon>Alphaproteobacteria</taxon>
        <taxon>Acetobacterales</taxon>
        <taxon>Acetobacteraceae</taxon>
        <taxon>Acetobacter</taxon>
    </lineage>
</organism>
<evidence type="ECO:0000313" key="2">
    <source>
        <dbReference type="EMBL" id="AQT04356.1"/>
    </source>
</evidence>
<sequence>MKDAGTPLHPTGTEDTPATPGWVEDSLDRILASLPVAADKLASFRASYLDCLAGCGRTADLDRAHDACRQGFLRAVQDGLELDASTLRTLEQQLEQLELSISSEI</sequence>
<dbReference type="RefSeq" id="WP_077930237.1">
    <property type="nucleotide sequence ID" value="NZ_CP014687.1"/>
</dbReference>
<dbReference type="EMBL" id="CP014687">
    <property type="protein sequence ID" value="AQT04356.1"/>
    <property type="molecule type" value="Genomic_DNA"/>
</dbReference>
<protein>
    <submittedName>
        <fullName evidence="2">Uncharacterized protein</fullName>
    </submittedName>
</protein>
<gene>
    <name evidence="2" type="ORF">A0U91_04455</name>
</gene>
<evidence type="ECO:0000313" key="3">
    <source>
        <dbReference type="Proteomes" id="UP000189055"/>
    </source>
</evidence>
<reference evidence="2 3" key="1">
    <citation type="submission" date="2016-03" db="EMBL/GenBank/DDBJ databases">
        <title>Acetic acid bacteria sequencing.</title>
        <authorList>
            <person name="Brandt J."/>
            <person name="Jakob F."/>
            <person name="Vogel R.F."/>
        </authorList>
    </citation>
    <scope>NUCLEOTIDE SEQUENCE [LARGE SCALE GENOMIC DNA]</scope>
    <source>
        <strain evidence="2 3">TMW2.1084</strain>
    </source>
</reference>
<dbReference type="STRING" id="1076596.A0U91_04455"/>